<dbReference type="Pfam" id="PF11142">
    <property type="entry name" value="DUF2917"/>
    <property type="match status" value="1"/>
</dbReference>
<evidence type="ECO:0008006" key="3">
    <source>
        <dbReference type="Google" id="ProtNLM"/>
    </source>
</evidence>
<dbReference type="EMBL" id="JAVDXV010000003">
    <property type="protein sequence ID" value="MDR7332760.1"/>
    <property type="molecule type" value="Genomic_DNA"/>
</dbReference>
<protein>
    <recommendedName>
        <fullName evidence="3">DUF2917 domain-containing protein</fullName>
    </recommendedName>
</protein>
<evidence type="ECO:0000313" key="1">
    <source>
        <dbReference type="EMBL" id="MDR7332760.1"/>
    </source>
</evidence>
<sequence length="92" mass="9689">MDDGFTTRLGAGQALTLAATRAPRRLQVTHGLLWVTLTGGSDDHWISAGEGLTLAAGREAVVEGWPTAAFQLLQPAPSRWSAPVRRPTLAAA</sequence>
<keyword evidence="2" id="KW-1185">Reference proteome</keyword>
<dbReference type="Proteomes" id="UP001180825">
    <property type="component" value="Unassembled WGS sequence"/>
</dbReference>
<name>A0ABU2A6D9_9BURK</name>
<organism evidence="1 2">
    <name type="scientific">Roseateles asaccharophilus</name>
    <dbReference type="NCBI Taxonomy" id="582607"/>
    <lineage>
        <taxon>Bacteria</taxon>
        <taxon>Pseudomonadati</taxon>
        <taxon>Pseudomonadota</taxon>
        <taxon>Betaproteobacteria</taxon>
        <taxon>Burkholderiales</taxon>
        <taxon>Sphaerotilaceae</taxon>
        <taxon>Roseateles</taxon>
    </lineage>
</organism>
<accession>A0ABU2A6D9</accession>
<evidence type="ECO:0000313" key="2">
    <source>
        <dbReference type="Proteomes" id="UP001180825"/>
    </source>
</evidence>
<proteinExistence type="predicted"/>
<dbReference type="RefSeq" id="WP_310327703.1">
    <property type="nucleotide sequence ID" value="NZ_JAVDXV010000003.1"/>
</dbReference>
<reference evidence="1 2" key="1">
    <citation type="submission" date="2023-07" db="EMBL/GenBank/DDBJ databases">
        <title>Sorghum-associated microbial communities from plants grown in Nebraska, USA.</title>
        <authorList>
            <person name="Schachtman D."/>
        </authorList>
    </citation>
    <scope>NUCLEOTIDE SEQUENCE [LARGE SCALE GENOMIC DNA]</scope>
    <source>
        <strain evidence="1 2">BE316</strain>
    </source>
</reference>
<gene>
    <name evidence="1" type="ORF">J2X21_001893</name>
</gene>
<dbReference type="InterPro" id="IPR021317">
    <property type="entry name" value="DUF2917"/>
</dbReference>
<comment type="caution">
    <text evidence="1">The sequence shown here is derived from an EMBL/GenBank/DDBJ whole genome shotgun (WGS) entry which is preliminary data.</text>
</comment>